<organism evidence="7 8">
    <name type="scientific">Antrodiella citrinella</name>
    <dbReference type="NCBI Taxonomy" id="2447956"/>
    <lineage>
        <taxon>Eukaryota</taxon>
        <taxon>Fungi</taxon>
        <taxon>Dikarya</taxon>
        <taxon>Basidiomycota</taxon>
        <taxon>Agaricomycotina</taxon>
        <taxon>Agaricomycetes</taxon>
        <taxon>Polyporales</taxon>
        <taxon>Steccherinaceae</taxon>
        <taxon>Antrodiella</taxon>
    </lineage>
</organism>
<comment type="caution">
    <text evidence="7">The sequence shown here is derived from an EMBL/GenBank/DDBJ whole genome shotgun (WGS) entry which is preliminary data.</text>
</comment>
<dbReference type="InterPro" id="IPR011990">
    <property type="entry name" value="TPR-like_helical_dom_sf"/>
</dbReference>
<evidence type="ECO:0000256" key="3">
    <source>
        <dbReference type="ARBA" id="ARBA00022552"/>
    </source>
</evidence>
<keyword evidence="5" id="KW-0539">Nucleus</keyword>
<dbReference type="OrthoDB" id="28112at2759"/>
<proteinExistence type="inferred from homology"/>
<sequence>MLTELKDLVEKGLFTESEIKQIMRKRTTFETALVRRVAKKGDFLRYASYEMGLEALRRKRAERINLPAGAPSVSDYALVRRQFHIFERALKKFKSDIGLWIQYIQVAKKEGARSLVGRITARAMKLHPNVPAFYILAASHELEHLSPSAARILLQRGIRLNGDSVEMWKEYVKMELGFVEGLRRRWEVLGIKVDLKGKAKEKQAEEGDVETMEVDDIEEDSGEAARREIMNGAIVKTVIANAAKALPKAELFIALHDLLIGYPSPQTLKTSLLDYLHGLLQETLPGDPRAVKLKATRFITPDSDIHAAEFVDALRSANEKIVAGVKDAWANNSGSEGEREKRKDGMAEVYAQFVKEWCEKDLDLNLKMYLITSLQNLIRKCTSKSSRSHKAAAALLSTHVTLLTHLSALSTPSSPLPDILATAQKYSFLPGARTSSKVWIARLDAEKTLKSDVLRVKKTWKEARDAARGDDVVDVWVWGAESLTSSPAEQRSLLNDLLNESIRIQDSPAFTEVHETLLDRYIEVSYSSSSDDKALLALVRQIKHAYMPTAHTWSHLFDLVAASESEAVKGAAEIYYHWTQLDPTESTVAYAGWLLRRDRAKEALDVVQSVRDEGVKEVVARRWRELLGANDLAKAAVAEGEENVAMVIEVEV</sequence>
<dbReference type="InterPro" id="IPR013949">
    <property type="entry name" value="Utp6"/>
</dbReference>
<dbReference type="InterPro" id="IPR055347">
    <property type="entry name" value="UTP6_N"/>
</dbReference>
<dbReference type="PANTHER" id="PTHR23271">
    <property type="entry name" value="HEPATOCELLULAR CARCINOMA-ASSOCIATED ANTIGEN 66"/>
    <property type="match status" value="1"/>
</dbReference>
<dbReference type="SUPFAM" id="SSF48452">
    <property type="entry name" value="TPR-like"/>
    <property type="match status" value="1"/>
</dbReference>
<evidence type="ECO:0000313" key="8">
    <source>
        <dbReference type="Proteomes" id="UP000308730"/>
    </source>
</evidence>
<name>A0A4V3XIN9_9APHY</name>
<evidence type="ECO:0000313" key="7">
    <source>
        <dbReference type="EMBL" id="THH29933.1"/>
    </source>
</evidence>
<comment type="subcellular location">
    <subcellularLocation>
        <location evidence="1">Nucleus</location>
        <location evidence="1">Nucleolus</location>
    </subcellularLocation>
</comment>
<keyword evidence="4" id="KW-0677">Repeat</keyword>
<evidence type="ECO:0000256" key="4">
    <source>
        <dbReference type="ARBA" id="ARBA00022737"/>
    </source>
</evidence>
<dbReference type="GO" id="GO:0000462">
    <property type="term" value="P:maturation of SSU-rRNA from tricistronic rRNA transcript (SSU-rRNA, 5.8S rRNA, LSU-rRNA)"/>
    <property type="evidence" value="ECO:0007669"/>
    <property type="project" value="InterPro"/>
</dbReference>
<dbReference type="GO" id="GO:0032040">
    <property type="term" value="C:small-subunit processome"/>
    <property type="evidence" value="ECO:0007669"/>
    <property type="project" value="TreeGrafter"/>
</dbReference>
<dbReference type="EMBL" id="SGPM01000100">
    <property type="protein sequence ID" value="THH29933.1"/>
    <property type="molecule type" value="Genomic_DNA"/>
</dbReference>
<feature type="domain" description="U3 small nucleolar RNA-associated protein 6 N-terminal" evidence="6">
    <location>
        <begin position="1"/>
        <end position="81"/>
    </location>
</feature>
<gene>
    <name evidence="7" type="ORF">EUX98_g4250</name>
</gene>
<evidence type="ECO:0000256" key="5">
    <source>
        <dbReference type="ARBA" id="ARBA00023242"/>
    </source>
</evidence>
<accession>A0A4V3XIN9</accession>
<dbReference type="GO" id="GO:0034388">
    <property type="term" value="C:Pwp2p-containing subcomplex of 90S preribosome"/>
    <property type="evidence" value="ECO:0007669"/>
    <property type="project" value="TreeGrafter"/>
</dbReference>
<dbReference type="InterPro" id="IPR003107">
    <property type="entry name" value="HAT"/>
</dbReference>
<keyword evidence="8" id="KW-1185">Reference proteome</keyword>
<dbReference type="AlphaFoldDB" id="A0A4V3XIN9"/>
<evidence type="ECO:0000259" key="6">
    <source>
        <dbReference type="Pfam" id="PF08640"/>
    </source>
</evidence>
<dbReference type="Gene3D" id="1.25.40.10">
    <property type="entry name" value="Tetratricopeptide repeat domain"/>
    <property type="match status" value="1"/>
</dbReference>
<reference evidence="7 8" key="1">
    <citation type="submission" date="2019-02" db="EMBL/GenBank/DDBJ databases">
        <title>Genome sequencing of the rare red list fungi Antrodiella citrinella (Flaviporus citrinellus).</title>
        <authorList>
            <person name="Buettner E."/>
            <person name="Kellner H."/>
        </authorList>
    </citation>
    <scope>NUCLEOTIDE SEQUENCE [LARGE SCALE GENOMIC DNA]</scope>
    <source>
        <strain evidence="7 8">DSM 108506</strain>
    </source>
</reference>
<dbReference type="PANTHER" id="PTHR23271:SF1">
    <property type="entry name" value="U3 SMALL NUCLEOLAR RNA-ASSOCIATED PROTEIN 6 HOMOLOG"/>
    <property type="match status" value="1"/>
</dbReference>
<evidence type="ECO:0000256" key="2">
    <source>
        <dbReference type="ARBA" id="ARBA00010734"/>
    </source>
</evidence>
<keyword evidence="3" id="KW-0698">rRNA processing</keyword>
<dbReference type="SMART" id="SM00386">
    <property type="entry name" value="HAT"/>
    <property type="match status" value="4"/>
</dbReference>
<dbReference type="Pfam" id="PF08640">
    <property type="entry name" value="U3_assoc_6"/>
    <property type="match status" value="1"/>
</dbReference>
<comment type="similarity">
    <text evidence="2">Belongs to the UTP6 family.</text>
</comment>
<dbReference type="Proteomes" id="UP000308730">
    <property type="component" value="Unassembled WGS sequence"/>
</dbReference>
<evidence type="ECO:0000256" key="1">
    <source>
        <dbReference type="ARBA" id="ARBA00004604"/>
    </source>
</evidence>
<protein>
    <recommendedName>
        <fullName evidence="6">U3 small nucleolar RNA-associated protein 6 N-terminal domain-containing protein</fullName>
    </recommendedName>
</protein>
<dbReference type="GO" id="GO:0030515">
    <property type="term" value="F:snoRNA binding"/>
    <property type="evidence" value="ECO:0007669"/>
    <property type="project" value="InterPro"/>
</dbReference>